<dbReference type="Proteomes" id="UP001164187">
    <property type="component" value="Chromosome"/>
</dbReference>
<protein>
    <submittedName>
        <fullName evidence="1">Uncharacterized protein</fullName>
    </submittedName>
</protein>
<sequence length="173" mass="19614">MSVEFNDEIIDKNIDEEVIEEEIVKEDDKPVANAIDALLAVDLSEFKTPSKKAEIPRISKALGGPFVVEIRLLNNTTEENIDKKSNILDLDEDGNPKIDINSEKQIALTLVEAVYTLEGEQLFKKQSLRKKFNVQSNEDLVKKMLLPGERKKLYARYKELSGHISTSVKDIKN</sequence>
<gene>
    <name evidence="1" type="ORF">O0R46_04700</name>
</gene>
<reference evidence="1" key="1">
    <citation type="submission" date="2022-12" db="EMBL/GenBank/DDBJ databases">
        <title>Peptostreptococcus.</title>
        <authorList>
            <person name="Lee S.H."/>
        </authorList>
    </citation>
    <scope>NUCLEOTIDE SEQUENCE</scope>
    <source>
        <strain evidence="1">CBA3647</strain>
    </source>
</reference>
<name>A0ABY7JRJ9_9FIRM</name>
<proteinExistence type="predicted"/>
<organism evidence="1 2">
    <name type="scientific">Peptostreptococcus equinus</name>
    <dbReference type="NCBI Taxonomy" id="3003601"/>
    <lineage>
        <taxon>Bacteria</taxon>
        <taxon>Bacillati</taxon>
        <taxon>Bacillota</taxon>
        <taxon>Clostridia</taxon>
        <taxon>Peptostreptococcales</taxon>
        <taxon>Peptostreptococcaceae</taxon>
        <taxon>Peptostreptococcus</taxon>
    </lineage>
</organism>
<dbReference type="Pfam" id="PF08890">
    <property type="entry name" value="Phage_TAC_5"/>
    <property type="match status" value="1"/>
</dbReference>
<dbReference type="EMBL" id="CP114052">
    <property type="protein sequence ID" value="WAW15755.1"/>
    <property type="molecule type" value="Genomic_DNA"/>
</dbReference>
<dbReference type="InterPro" id="IPR014986">
    <property type="entry name" value="XkdN-like"/>
</dbReference>
<evidence type="ECO:0000313" key="1">
    <source>
        <dbReference type="EMBL" id="WAW15755.1"/>
    </source>
</evidence>
<dbReference type="RefSeq" id="WP_269312434.1">
    <property type="nucleotide sequence ID" value="NZ_CP114052.1"/>
</dbReference>
<keyword evidence="2" id="KW-1185">Reference proteome</keyword>
<accession>A0ABY7JRJ9</accession>
<evidence type="ECO:0000313" key="2">
    <source>
        <dbReference type="Proteomes" id="UP001164187"/>
    </source>
</evidence>
<dbReference type="Gene3D" id="3.30.2220.30">
    <property type="match status" value="1"/>
</dbReference>
<dbReference type="InterPro" id="IPR038559">
    <property type="entry name" value="XkdN-like_sf"/>
</dbReference>